<dbReference type="RefSeq" id="WP_063697675.1">
    <property type="nucleotide sequence ID" value="NZ_LUUB01000033.1"/>
</dbReference>
<dbReference type="Proteomes" id="UP000076959">
    <property type="component" value="Unassembled WGS sequence"/>
</dbReference>
<dbReference type="GO" id="GO:0005509">
    <property type="term" value="F:calcium ion binding"/>
    <property type="evidence" value="ECO:0007669"/>
    <property type="project" value="InterPro"/>
</dbReference>
<dbReference type="NCBIfam" id="TIGR03075">
    <property type="entry name" value="PQQ_enz_alc_DH"/>
    <property type="match status" value="1"/>
</dbReference>
<evidence type="ECO:0000256" key="1">
    <source>
        <dbReference type="ARBA" id="ARBA00008156"/>
    </source>
</evidence>
<keyword evidence="11" id="KW-1185">Reference proteome</keyword>
<dbReference type="STRING" id="1505087.AYJ54_43155"/>
<evidence type="ECO:0000256" key="8">
    <source>
        <dbReference type="SAM" id="SignalP"/>
    </source>
</evidence>
<keyword evidence="8" id="KW-0732">Signal</keyword>
<dbReference type="PANTHER" id="PTHR32303:SF20">
    <property type="entry name" value="QUINOPROTEIN ETHANOL DEHYDROGENASE"/>
    <property type="match status" value="1"/>
</dbReference>
<feature type="binding site" evidence="6">
    <location>
        <position position="180"/>
    </location>
    <ligand>
        <name>pyrroloquinoline quinone</name>
        <dbReference type="ChEBI" id="CHEBI:58442"/>
    </ligand>
</feature>
<keyword evidence="3 6" id="KW-0634">PQQ</keyword>
<dbReference type="PANTHER" id="PTHR32303">
    <property type="entry name" value="QUINOPROTEIN ALCOHOL DEHYDROGENASE (CYTOCHROME C)"/>
    <property type="match status" value="1"/>
</dbReference>
<dbReference type="InterPro" id="IPR017512">
    <property type="entry name" value="PQQ_MeOH/EtOH_DH"/>
</dbReference>
<accession>A0A176Z0J9</accession>
<dbReference type="Gene3D" id="2.140.10.10">
    <property type="entry name" value="Quinoprotein alcohol dehydrogenase-like superfamily"/>
    <property type="match status" value="1"/>
</dbReference>
<name>A0A176Z0J9_9BRAD</name>
<evidence type="ECO:0000313" key="10">
    <source>
        <dbReference type="EMBL" id="OAF13832.1"/>
    </source>
</evidence>
<feature type="binding site" evidence="7">
    <location>
        <position position="265"/>
    </location>
    <ligand>
        <name>Ca(2+)</name>
        <dbReference type="ChEBI" id="CHEBI:29108"/>
    </ligand>
</feature>
<keyword evidence="7" id="KW-0106">Calcium</keyword>
<feature type="chain" id="PRO_5008055260" evidence="8">
    <location>
        <begin position="25"/>
        <end position="576"/>
    </location>
</feature>
<dbReference type="Pfam" id="PF01011">
    <property type="entry name" value="PQQ"/>
    <property type="match status" value="2"/>
</dbReference>
<reference evidence="10 11" key="1">
    <citation type="submission" date="2016-03" db="EMBL/GenBank/DDBJ databases">
        <title>Draft Genome Sequence of the Strain BR 10245 (Bradyrhizobium sp.) isolated from nodules of Centrolobium paraense.</title>
        <authorList>
            <person name="Simoes-Araujo J.L.Sr."/>
            <person name="Barauna A.C."/>
            <person name="Silva K."/>
            <person name="Zilli J.E."/>
        </authorList>
    </citation>
    <scope>NUCLEOTIDE SEQUENCE [LARGE SCALE GENOMIC DNA]</scope>
    <source>
        <strain evidence="10 11">BR 10245</strain>
    </source>
</reference>
<feature type="binding site" evidence="6">
    <location>
        <position position="136"/>
    </location>
    <ligand>
        <name>pyrroloquinoline quinone</name>
        <dbReference type="ChEBI" id="CHEBI:58442"/>
    </ligand>
</feature>
<evidence type="ECO:0000313" key="11">
    <source>
        <dbReference type="Proteomes" id="UP000076959"/>
    </source>
</evidence>
<feature type="signal peptide" evidence="8">
    <location>
        <begin position="1"/>
        <end position="24"/>
    </location>
</feature>
<dbReference type="InterPro" id="IPR018391">
    <property type="entry name" value="PQQ_b-propeller_rpt"/>
</dbReference>
<dbReference type="EMBL" id="LUUB01000033">
    <property type="protein sequence ID" value="OAF13832.1"/>
    <property type="molecule type" value="Genomic_DNA"/>
</dbReference>
<comment type="cofactor">
    <cofactor evidence="6">
        <name>pyrroloquinoline quinone</name>
        <dbReference type="ChEBI" id="CHEBI:58442"/>
    </cofactor>
    <text evidence="6">Binds 1 PQQ group per subunit.</text>
</comment>
<comment type="similarity">
    <text evidence="1">Belongs to the bacterial PQQ dehydrogenase family.</text>
</comment>
<evidence type="ECO:0000256" key="2">
    <source>
        <dbReference type="ARBA" id="ARBA00022723"/>
    </source>
</evidence>
<feature type="domain" description="Pyrrolo-quinoline quinone repeat" evidence="9">
    <location>
        <begin position="455"/>
        <end position="536"/>
    </location>
</feature>
<comment type="cofactor">
    <cofactor evidence="7">
        <name>Ca(2+)</name>
        <dbReference type="ChEBI" id="CHEBI:29108"/>
    </cofactor>
    <text evidence="7">Binds 1 Ca(2+) ion per subunit.</text>
</comment>
<dbReference type="OrthoDB" id="9794322at2"/>
<organism evidence="10 11">
    <name type="scientific">Bradyrhizobium centrolobii</name>
    <dbReference type="NCBI Taxonomy" id="1505087"/>
    <lineage>
        <taxon>Bacteria</taxon>
        <taxon>Pseudomonadati</taxon>
        <taxon>Pseudomonadota</taxon>
        <taxon>Alphaproteobacteria</taxon>
        <taxon>Hyphomicrobiales</taxon>
        <taxon>Nitrobacteraceae</taxon>
        <taxon>Bradyrhizobium</taxon>
    </lineage>
</organism>
<feature type="binding site" evidence="6">
    <location>
        <position position="87"/>
    </location>
    <ligand>
        <name>pyrroloquinoline quinone</name>
        <dbReference type="ChEBI" id="CHEBI:58442"/>
    </ligand>
</feature>
<evidence type="ECO:0000256" key="4">
    <source>
        <dbReference type="ARBA" id="ARBA00023002"/>
    </source>
</evidence>
<dbReference type="AlphaFoldDB" id="A0A176Z0J9"/>
<evidence type="ECO:0000256" key="5">
    <source>
        <dbReference type="PIRSR" id="PIRSR617512-1"/>
    </source>
</evidence>
<dbReference type="InterPro" id="IPR011047">
    <property type="entry name" value="Quinoprotein_ADH-like_sf"/>
</dbReference>
<gene>
    <name evidence="10" type="ORF">AYJ54_43155</name>
</gene>
<evidence type="ECO:0000256" key="6">
    <source>
        <dbReference type="PIRSR" id="PIRSR617512-2"/>
    </source>
</evidence>
<dbReference type="InterPro" id="IPR002372">
    <property type="entry name" value="PQQ_rpt_dom"/>
</dbReference>
<feature type="binding site" evidence="7">
    <location>
        <position position="307"/>
    </location>
    <ligand>
        <name>Ca(2+)</name>
        <dbReference type="ChEBI" id="CHEBI:29108"/>
    </ligand>
</feature>
<evidence type="ECO:0000256" key="3">
    <source>
        <dbReference type="ARBA" id="ARBA00022891"/>
    </source>
</evidence>
<sequence length="576" mass="62994">MTMKQWLLSSTVALTCLVSTAAVAGVTENYSPVTAARLENPEPGNWLMTRGTYKGWSYSSLDQINTSNVKSLVPVWSFSTGVDSGHEAPPIVNNGVMFISTPYSQVIALDAATGDLLWRFKPKLPEGFSALHNTNRGVALYGDKVYHAGLDAVLVALDAKTGKVAWQATVEDWKTGYYMTMAPLVVKGKILVGVAGGEFGVRGFVQAFDAESGKPVWKTYTVPAPGEPGNDTWEKPDTWKTGGASTWMTGTYDAESNTVYWGTGNASPWFGDQRPGDNLYTSSTVALDGDTGKIKSYFQYHQNESWDWDEMGAPLLVDFQKDGATTKGLLKVARNGYVYWLKRNPDGGISYINARAYVPQNVFKSIDPKTGRPEVDMAHKPGTGKAAQFCPGLWGGKDWPYEAYSPKTGMVYIPSNENHCNNLEGKVEERVPGQWWTGVAIPDLHFSVDTKASFYGELQAYDVDSGKRVWRNLYPASMMWGSILATGGGLLFTGGTNDRVFRAYDAKTGEQLWHFKTNSGIMAPPSTYEVNGVQYVAVQSGWGVDAAFQQGLMSELVGWQKDVPQGGVVWVFAVSK</sequence>
<dbReference type="SUPFAM" id="SSF50998">
    <property type="entry name" value="Quinoprotein alcohol dehydrogenase-like"/>
    <property type="match status" value="1"/>
</dbReference>
<keyword evidence="2 7" id="KW-0479">Metal-binding</keyword>
<evidence type="ECO:0000259" key="9">
    <source>
        <dbReference type="Pfam" id="PF01011"/>
    </source>
</evidence>
<dbReference type="GO" id="GO:0016614">
    <property type="term" value="F:oxidoreductase activity, acting on CH-OH group of donors"/>
    <property type="evidence" value="ECO:0007669"/>
    <property type="project" value="InterPro"/>
</dbReference>
<feature type="domain" description="Pyrrolo-quinoline quinone repeat" evidence="9">
    <location>
        <begin position="46"/>
        <end position="347"/>
    </location>
</feature>
<dbReference type="GO" id="GO:0016020">
    <property type="term" value="C:membrane"/>
    <property type="evidence" value="ECO:0007669"/>
    <property type="project" value="InterPro"/>
</dbReference>
<keyword evidence="4" id="KW-0560">Oxidoreductase</keyword>
<evidence type="ECO:0000256" key="7">
    <source>
        <dbReference type="PIRSR" id="PIRSR617512-3"/>
    </source>
</evidence>
<dbReference type="SMART" id="SM00564">
    <property type="entry name" value="PQQ"/>
    <property type="match status" value="4"/>
</dbReference>
<protein>
    <submittedName>
        <fullName evidence="10">Alcohol dehydrogenase</fullName>
    </submittedName>
</protein>
<feature type="binding site" evidence="7">
    <location>
        <position position="198"/>
    </location>
    <ligand>
        <name>Ca(2+)</name>
        <dbReference type="ChEBI" id="CHEBI:29108"/>
    </ligand>
</feature>
<comment type="caution">
    <text evidence="10">The sequence shown here is derived from an EMBL/GenBank/DDBJ whole genome shotgun (WGS) entry which is preliminary data.</text>
</comment>
<feature type="active site" description="Proton acceptor" evidence="5">
    <location>
        <position position="307"/>
    </location>
</feature>
<proteinExistence type="inferred from homology"/>